<organism evidence="2 3">
    <name type="scientific">Bacillus coahuilensis p1.1.43</name>
    <dbReference type="NCBI Taxonomy" id="1150625"/>
    <lineage>
        <taxon>Bacteria</taxon>
        <taxon>Bacillati</taxon>
        <taxon>Bacillota</taxon>
        <taxon>Bacilli</taxon>
        <taxon>Bacillales</taxon>
        <taxon>Bacillaceae</taxon>
        <taxon>Bacillus</taxon>
    </lineage>
</organism>
<sequence>MPTWMKKSLIILISIATFGLVTPSDFNFDKITDNSSKEKSSIQDVQKDLHATNFDTFENQQSVIEPEKAVDALLEQGISTAYNKFGEKILPKIDREFHEVILPKLEEAIQETLKDLPAESMTTLSVSNLSTNKHSEKIFHIFNEETGEDVIRFHVRKDRPPLDGYYFNFHYHTYHDQFQSHHELGSIYWSKNTPPNWNTMLS</sequence>
<dbReference type="InterPro" id="IPR025616">
    <property type="entry name" value="YpjP"/>
</dbReference>
<evidence type="ECO:0000256" key="1">
    <source>
        <dbReference type="SAM" id="SignalP"/>
    </source>
</evidence>
<comment type="caution">
    <text evidence="2">The sequence shown here is derived from an EMBL/GenBank/DDBJ whole genome shotgun (WGS) entry which is preliminary data.</text>
</comment>
<keyword evidence="3" id="KW-1185">Reference proteome</keyword>
<feature type="chain" id="PRO_5038485552" description="Cell division protein FtsK" evidence="1">
    <location>
        <begin position="24"/>
        <end position="202"/>
    </location>
</feature>
<dbReference type="Pfam" id="PF14005">
    <property type="entry name" value="YpjP"/>
    <property type="match status" value="1"/>
</dbReference>
<dbReference type="Proteomes" id="UP000074108">
    <property type="component" value="Unassembled WGS sequence"/>
</dbReference>
<name>A0A147K8G2_9BACI</name>
<evidence type="ECO:0000313" key="2">
    <source>
        <dbReference type="EMBL" id="KUP06496.1"/>
    </source>
</evidence>
<dbReference type="STRING" id="1150625.Q75_08185"/>
<gene>
    <name evidence="2" type="ORF">Q75_08185</name>
</gene>
<dbReference type="PATRIC" id="fig|1150625.3.peg.1732"/>
<dbReference type="RefSeq" id="WP_059351042.1">
    <property type="nucleotide sequence ID" value="NZ_LDYG01000028.1"/>
</dbReference>
<dbReference type="AlphaFoldDB" id="A0A147K8G2"/>
<keyword evidence="1" id="KW-0732">Signal</keyword>
<proteinExistence type="predicted"/>
<dbReference type="EMBL" id="LDYG01000028">
    <property type="protein sequence ID" value="KUP06496.1"/>
    <property type="molecule type" value="Genomic_DNA"/>
</dbReference>
<dbReference type="OrthoDB" id="2435352at2"/>
<evidence type="ECO:0008006" key="4">
    <source>
        <dbReference type="Google" id="ProtNLM"/>
    </source>
</evidence>
<protein>
    <recommendedName>
        <fullName evidence="4">Cell division protein FtsK</fullName>
    </recommendedName>
</protein>
<accession>A0A147K8G2</accession>
<feature type="signal peptide" evidence="1">
    <location>
        <begin position="1"/>
        <end position="23"/>
    </location>
</feature>
<evidence type="ECO:0000313" key="3">
    <source>
        <dbReference type="Proteomes" id="UP000074108"/>
    </source>
</evidence>
<reference evidence="2 3" key="1">
    <citation type="journal article" date="2016" name="Front. Microbiol.">
        <title>Microevolution Analysis of Bacillus coahuilensis Unveils Differences in Phosphorus Acquisition Strategies and Their Regulation.</title>
        <authorList>
            <person name="Gomez-Lunar Z."/>
            <person name="Hernandez-Gonzalez I."/>
            <person name="Rodriguez-Torres M.D."/>
            <person name="Souza V."/>
            <person name="Olmedo-Alvarez G."/>
        </authorList>
    </citation>
    <scope>NUCLEOTIDE SEQUENCE [LARGE SCALE GENOMIC DNA]</scope>
    <source>
        <strain evidence="3">p1.1.43</strain>
    </source>
</reference>